<evidence type="ECO:0000256" key="1">
    <source>
        <dbReference type="ARBA" id="ARBA00004418"/>
    </source>
</evidence>
<keyword evidence="2" id="KW-0732">Signal</keyword>
<feature type="domain" description="Heparinase II/III-like C-terminal" evidence="5">
    <location>
        <begin position="393"/>
        <end position="631"/>
    </location>
</feature>
<dbReference type="InterPro" id="IPR031680">
    <property type="entry name" value="Hepar_II_III_N"/>
</dbReference>
<dbReference type="InterPro" id="IPR012480">
    <property type="entry name" value="Hepar_II_III_C"/>
</dbReference>
<keyword evidence="3" id="KW-0574">Periplasm</keyword>
<dbReference type="EMBL" id="JAXCLA010000002">
    <property type="protein sequence ID" value="MDY0743853.1"/>
    <property type="molecule type" value="Genomic_DNA"/>
</dbReference>
<dbReference type="RefSeq" id="WP_320421768.1">
    <property type="nucleotide sequence ID" value="NZ_JAXCLA010000002.1"/>
</dbReference>
<organism evidence="7 8">
    <name type="scientific">Roseateles agri</name>
    <dbReference type="NCBI Taxonomy" id="3098619"/>
    <lineage>
        <taxon>Bacteria</taxon>
        <taxon>Pseudomonadati</taxon>
        <taxon>Pseudomonadota</taxon>
        <taxon>Betaproteobacteria</taxon>
        <taxon>Burkholderiales</taxon>
        <taxon>Sphaerotilaceae</taxon>
        <taxon>Roseateles</taxon>
    </lineage>
</organism>
<evidence type="ECO:0000256" key="2">
    <source>
        <dbReference type="ARBA" id="ARBA00022729"/>
    </source>
</evidence>
<comment type="caution">
    <text evidence="7">The sequence shown here is derived from an EMBL/GenBank/DDBJ whole genome shotgun (WGS) entry which is preliminary data.</text>
</comment>
<evidence type="ECO:0000313" key="8">
    <source>
        <dbReference type="Proteomes" id="UP001285263"/>
    </source>
</evidence>
<dbReference type="SUPFAM" id="SSF48230">
    <property type="entry name" value="Chondroitin AC/alginate lyase"/>
    <property type="match status" value="1"/>
</dbReference>
<dbReference type="Pfam" id="PF07940">
    <property type="entry name" value="Hepar_II_III_C"/>
    <property type="match status" value="1"/>
</dbReference>
<dbReference type="GO" id="GO:0016829">
    <property type="term" value="F:lyase activity"/>
    <property type="evidence" value="ECO:0007669"/>
    <property type="project" value="UniProtKB-KW"/>
</dbReference>
<evidence type="ECO:0000256" key="4">
    <source>
        <dbReference type="ARBA" id="ARBA00023239"/>
    </source>
</evidence>
<protein>
    <submittedName>
        <fullName evidence="7">Alginate lyase family protein</fullName>
    </submittedName>
</protein>
<keyword evidence="4 7" id="KW-0456">Lyase</keyword>
<evidence type="ECO:0000259" key="5">
    <source>
        <dbReference type="Pfam" id="PF07940"/>
    </source>
</evidence>
<gene>
    <name evidence="7" type="ORF">SNE35_05025</name>
</gene>
<dbReference type="Gene3D" id="1.50.10.100">
    <property type="entry name" value="Chondroitin AC/alginate lyase"/>
    <property type="match status" value="1"/>
</dbReference>
<feature type="domain" description="Heparin-sulfate lyase N-terminal" evidence="6">
    <location>
        <begin position="115"/>
        <end position="333"/>
    </location>
</feature>
<dbReference type="Gene3D" id="2.70.98.70">
    <property type="match status" value="1"/>
</dbReference>
<reference evidence="7 8" key="1">
    <citation type="submission" date="2023-11" db="EMBL/GenBank/DDBJ databases">
        <title>Paucibacter sp. nov., isolated from fresh soil in Korea.</title>
        <authorList>
            <person name="Le N.T.T."/>
        </authorList>
    </citation>
    <scope>NUCLEOTIDE SEQUENCE [LARGE SCALE GENOMIC DNA]</scope>
    <source>
        <strain evidence="7 8">R3-3</strain>
    </source>
</reference>
<evidence type="ECO:0000256" key="3">
    <source>
        <dbReference type="ARBA" id="ARBA00022764"/>
    </source>
</evidence>
<dbReference type="Proteomes" id="UP001285263">
    <property type="component" value="Unassembled WGS sequence"/>
</dbReference>
<comment type="subcellular location">
    <subcellularLocation>
        <location evidence="1">Periplasm</location>
    </subcellularLocation>
</comment>
<dbReference type="InterPro" id="IPR008929">
    <property type="entry name" value="Chondroitin_lyas"/>
</dbReference>
<sequence length="649" mass="72645">MSARELAHRVFVQVRNYTEKAGWLPEVRVPSRIATPAQLQPWCGQVETIDAASYLRRADAVLCGELDVFSKHAAKIGHPPRWLQDPLTGISLPLVYGPTMPIGGHAAGFDIKGVWEPARHQQWPWLVQAWLISGDTRYLAGLREQLISWLDANPYPRGPHWASALEPALRLINWAWIWRATGGAEGLLFEADAALLERFYEALYLQQRFISRHLSLYSSANNHLVGEAAGWFVAAQTWPLWPESAAWQARSHALLEREMARQYTEDGVNREQAFAYQSFVNELFLAAALVPIESRDRFSSQFWQRLESAVEFPAHVADAAGNLPQFGDADDGAALKLTLSERPVWRELMAVSAVLRGRADFKTSAGAQPDALLWWLGPNGPSLWNELQPGSLAPRRDFRRGGYVVLGDAGDQSDAIRIVADVGPLGYLSIAAHGHADALSFTLSVGARAFLVDPGTGCYSAHPEWRRFFRSTAAHNTVMLDDEEQSLSAGPFMWIRHARTTTQAWFEGDHEQILEAEHDGYSRLQDPVTHRRKWHYRATQRRLEVLDTFECRAGHRARWTWHFAPGVQVRLQPQELVATVGNRALTMTLPAHCQAWLVRGDDSMPQGWYSGSYLQREAATCCVVEAEVAGNQSWLTVLEVGGTSDSAEH</sequence>
<dbReference type="PANTHER" id="PTHR39210">
    <property type="entry name" value="HEPARIN-SULFATE LYASE"/>
    <property type="match status" value="1"/>
</dbReference>
<name>A0ABU5DDP3_9BURK</name>
<dbReference type="PANTHER" id="PTHR39210:SF1">
    <property type="entry name" value="HEPARIN-SULFATE LYASE"/>
    <property type="match status" value="1"/>
</dbReference>
<accession>A0ABU5DDP3</accession>
<dbReference type="Pfam" id="PF16889">
    <property type="entry name" value="Hepar_II_III_N"/>
    <property type="match status" value="1"/>
</dbReference>
<proteinExistence type="predicted"/>
<keyword evidence="8" id="KW-1185">Reference proteome</keyword>
<evidence type="ECO:0000313" key="7">
    <source>
        <dbReference type="EMBL" id="MDY0743853.1"/>
    </source>
</evidence>
<evidence type="ECO:0000259" key="6">
    <source>
        <dbReference type="Pfam" id="PF16889"/>
    </source>
</evidence>